<name>A0A0P4VNA5_9HEMI</name>
<sequence length="433" mass="47495">MLHGDLYFGGVPSSVDAAAALKSQFSGCISDATLNGVIINFGNLTETRGALVGKCVLNLKLRPRPRPLPPPLRPSYEVTEGPPGVEETTTAPPITRPAPTDDCKLPLYAAEPKFTEKTGYRFGSSFGSRFEYSSIPVKLKNKYDFSIDVKTKANDGVIFFAFHNKNADFIALYLKEGKINYGFDCGSGDALLVSDRVVNDNKWHKIGFKRQAENGYLIIDDYVVAEGSSRGNTRTLNVTPPYYLGGLDPRMRQDPVLALKGVNASFEGCLRYFKVNGHDISSGTSFGVLPCVDTIEEGIYFSPDGGYIKQRERFKVGVKFEVELNIKPRSLSGLLLSIHARKDYLVLELVNGTVRMTVENGAGEITSTYIPPDTSLLCDGHWHTIKAIKSKHVITLAVDNDFKDPVQGKRSPSVDTLHTLYLGGHPNPKKLPG</sequence>
<dbReference type="PANTHER" id="PTHR15036">
    <property type="entry name" value="PIKACHURIN-LIKE PROTEIN"/>
    <property type="match status" value="1"/>
</dbReference>
<dbReference type="PROSITE" id="PS50025">
    <property type="entry name" value="LAM_G_DOMAIN"/>
    <property type="match status" value="3"/>
</dbReference>
<organism evidence="4">
    <name type="scientific">Rhodnius neglectus</name>
    <dbReference type="NCBI Taxonomy" id="72488"/>
    <lineage>
        <taxon>Eukaryota</taxon>
        <taxon>Metazoa</taxon>
        <taxon>Ecdysozoa</taxon>
        <taxon>Arthropoda</taxon>
        <taxon>Hexapoda</taxon>
        <taxon>Insecta</taxon>
        <taxon>Pterygota</taxon>
        <taxon>Neoptera</taxon>
        <taxon>Paraneoptera</taxon>
        <taxon>Hemiptera</taxon>
        <taxon>Heteroptera</taxon>
        <taxon>Panheteroptera</taxon>
        <taxon>Cimicomorpha</taxon>
        <taxon>Reduviidae</taxon>
        <taxon>Triatominae</taxon>
        <taxon>Rhodnius</taxon>
    </lineage>
</organism>
<dbReference type="InterPro" id="IPR001791">
    <property type="entry name" value="Laminin_G"/>
</dbReference>
<feature type="non-terminal residue" evidence="4">
    <location>
        <position position="433"/>
    </location>
</feature>
<feature type="domain" description="Laminin G" evidence="3">
    <location>
        <begin position="297"/>
        <end position="433"/>
    </location>
</feature>
<dbReference type="SUPFAM" id="SSF49899">
    <property type="entry name" value="Concanavalin A-like lectins/glucanases"/>
    <property type="match status" value="3"/>
</dbReference>
<accession>A0A0P4VNA5</accession>
<dbReference type="PANTHER" id="PTHR15036:SF67">
    <property type="entry name" value="LAMININ SUBUNIT ALPHA-LIKE PROTEIN"/>
    <property type="match status" value="1"/>
</dbReference>
<feature type="compositionally biased region" description="Low complexity" evidence="2">
    <location>
        <begin position="77"/>
        <end position="96"/>
    </location>
</feature>
<evidence type="ECO:0000259" key="3">
    <source>
        <dbReference type="PROSITE" id="PS50025"/>
    </source>
</evidence>
<dbReference type="Gene3D" id="2.60.120.200">
    <property type="match status" value="3"/>
</dbReference>
<dbReference type="SMART" id="SM00282">
    <property type="entry name" value="LamG"/>
    <property type="match status" value="2"/>
</dbReference>
<feature type="domain" description="Laminin G" evidence="3">
    <location>
        <begin position="1"/>
        <end position="55"/>
    </location>
</feature>
<dbReference type="AlphaFoldDB" id="A0A0P4VNA5"/>
<dbReference type="Pfam" id="PF02210">
    <property type="entry name" value="Laminin_G_2"/>
    <property type="match status" value="2"/>
</dbReference>
<dbReference type="InterPro" id="IPR013320">
    <property type="entry name" value="ConA-like_dom_sf"/>
</dbReference>
<dbReference type="EMBL" id="GDKW01004055">
    <property type="protein sequence ID" value="JAI52540.1"/>
    <property type="molecule type" value="mRNA"/>
</dbReference>
<feature type="domain" description="Laminin G" evidence="3">
    <location>
        <begin position="119"/>
        <end position="291"/>
    </location>
</feature>
<proteinExistence type="evidence at transcript level"/>
<keyword evidence="1" id="KW-1015">Disulfide bond</keyword>
<evidence type="ECO:0000256" key="1">
    <source>
        <dbReference type="PROSITE-ProRule" id="PRU00122"/>
    </source>
</evidence>
<dbReference type="InterPro" id="IPR050372">
    <property type="entry name" value="Neurexin-related_CASP"/>
</dbReference>
<feature type="region of interest" description="Disordered" evidence="2">
    <location>
        <begin position="68"/>
        <end position="96"/>
    </location>
</feature>
<comment type="caution">
    <text evidence="1">Lacks conserved residue(s) required for the propagation of feature annotation.</text>
</comment>
<protein>
    <submittedName>
        <fullName evidence="4">Putative laminin g domain protein</fullName>
    </submittedName>
</protein>
<evidence type="ECO:0000313" key="4">
    <source>
        <dbReference type="EMBL" id="JAI52540.1"/>
    </source>
</evidence>
<feature type="disulfide bond" evidence="1">
    <location>
        <begin position="28"/>
        <end position="55"/>
    </location>
</feature>
<evidence type="ECO:0000256" key="2">
    <source>
        <dbReference type="SAM" id="MobiDB-lite"/>
    </source>
</evidence>
<reference evidence="4" key="1">
    <citation type="journal article" date="2016" name="PLoS Negl. Trop. Dis.">
        <title>A Deep Insight into the Sialome of Rhodnius neglectus, a Vector of Chagas Disease.</title>
        <authorList>
            <person name="Santiago P.B."/>
            <person name="Assumpcao T.C."/>
            <person name="Araujo C.N."/>
            <person name="Bastos I.M."/>
            <person name="Neves D."/>
            <person name="Silva I.G."/>
            <person name="Charneau S."/>
            <person name="Queiroz R.M."/>
            <person name="Raiol T."/>
            <person name="Oliveira J.V."/>
            <person name="Sousa M.V."/>
            <person name="Calvo E."/>
            <person name="Ribeiro J.M."/>
            <person name="Santana J.M."/>
        </authorList>
    </citation>
    <scope>NUCLEOTIDE SEQUENCE</scope>
    <source>
        <tissue evidence="4">Salivary glands</tissue>
    </source>
</reference>
<dbReference type="CDD" id="cd00110">
    <property type="entry name" value="LamG"/>
    <property type="match status" value="2"/>
</dbReference>